<keyword evidence="1" id="KW-1185">Reference proteome</keyword>
<accession>A0AC58S659</accession>
<reference evidence="2" key="2">
    <citation type="submission" date="2025-08" db="UniProtKB">
        <authorList>
            <consortium name="RefSeq"/>
        </authorList>
    </citation>
    <scope>IDENTIFICATION</scope>
    <source>
        <tissue evidence="2">Leaf</tissue>
    </source>
</reference>
<dbReference type="RefSeq" id="XP_075080379.1">
    <property type="nucleotide sequence ID" value="XM_075224278.1"/>
</dbReference>
<evidence type="ECO:0000313" key="2">
    <source>
        <dbReference type="RefSeq" id="XP_075080379.1"/>
    </source>
</evidence>
<name>A0AC58S659_TOBAC</name>
<gene>
    <name evidence="2" type="primary">LOC142165891</name>
</gene>
<sequence length="111" mass="12886">MDMFAKAYDVKVWIIIKKGNYTLPATTPPLADPEDIDSYTKEQMEVVRVYNKARNLLHNAISGEEYEKISSCDTTKEICDKREVTYEGISKVKEKNINMPVHDYELFSMKE</sequence>
<proteinExistence type="predicted"/>
<dbReference type="Proteomes" id="UP000790787">
    <property type="component" value="Chromosome 11"/>
</dbReference>
<protein>
    <submittedName>
        <fullName evidence="2">Uncharacterized protein LOC142165891</fullName>
    </submittedName>
</protein>
<evidence type="ECO:0000313" key="1">
    <source>
        <dbReference type="Proteomes" id="UP000790787"/>
    </source>
</evidence>
<reference evidence="1" key="1">
    <citation type="journal article" date="2014" name="Nat. Commun.">
        <title>The tobacco genome sequence and its comparison with those of tomato and potato.</title>
        <authorList>
            <person name="Sierro N."/>
            <person name="Battey J.N."/>
            <person name="Ouadi S."/>
            <person name="Bakaher N."/>
            <person name="Bovet L."/>
            <person name="Willig A."/>
            <person name="Goepfert S."/>
            <person name="Peitsch M.C."/>
            <person name="Ivanov N.V."/>
        </authorList>
    </citation>
    <scope>NUCLEOTIDE SEQUENCE [LARGE SCALE GENOMIC DNA]</scope>
</reference>
<organism evidence="1 2">
    <name type="scientific">Nicotiana tabacum</name>
    <name type="common">Common tobacco</name>
    <dbReference type="NCBI Taxonomy" id="4097"/>
    <lineage>
        <taxon>Eukaryota</taxon>
        <taxon>Viridiplantae</taxon>
        <taxon>Streptophyta</taxon>
        <taxon>Embryophyta</taxon>
        <taxon>Tracheophyta</taxon>
        <taxon>Spermatophyta</taxon>
        <taxon>Magnoliopsida</taxon>
        <taxon>eudicotyledons</taxon>
        <taxon>Gunneridae</taxon>
        <taxon>Pentapetalae</taxon>
        <taxon>asterids</taxon>
        <taxon>lamiids</taxon>
        <taxon>Solanales</taxon>
        <taxon>Solanaceae</taxon>
        <taxon>Nicotianoideae</taxon>
        <taxon>Nicotianeae</taxon>
        <taxon>Nicotiana</taxon>
    </lineage>
</organism>